<comment type="caution">
    <text evidence="3">The sequence shown here is derived from an EMBL/GenBank/DDBJ whole genome shotgun (WGS) entry which is preliminary data.</text>
</comment>
<evidence type="ECO:0000256" key="1">
    <source>
        <dbReference type="SAM" id="MobiDB-lite"/>
    </source>
</evidence>
<keyword evidence="2" id="KW-0472">Membrane</keyword>
<keyword evidence="2" id="KW-0812">Transmembrane</keyword>
<dbReference type="Proteomes" id="UP001604277">
    <property type="component" value="Unassembled WGS sequence"/>
</dbReference>
<dbReference type="InterPro" id="IPR035513">
    <property type="entry name" value="Invertase/methylesterase_inhib"/>
</dbReference>
<feature type="region of interest" description="Disordered" evidence="1">
    <location>
        <begin position="116"/>
        <end position="139"/>
    </location>
</feature>
<organism evidence="3 4">
    <name type="scientific">Forsythia ovata</name>
    <dbReference type="NCBI Taxonomy" id="205694"/>
    <lineage>
        <taxon>Eukaryota</taxon>
        <taxon>Viridiplantae</taxon>
        <taxon>Streptophyta</taxon>
        <taxon>Embryophyta</taxon>
        <taxon>Tracheophyta</taxon>
        <taxon>Spermatophyta</taxon>
        <taxon>Magnoliopsida</taxon>
        <taxon>eudicotyledons</taxon>
        <taxon>Gunneridae</taxon>
        <taxon>Pentapetalae</taxon>
        <taxon>asterids</taxon>
        <taxon>lamiids</taxon>
        <taxon>Lamiales</taxon>
        <taxon>Oleaceae</taxon>
        <taxon>Forsythieae</taxon>
        <taxon>Forsythia</taxon>
    </lineage>
</organism>
<reference evidence="4" key="1">
    <citation type="submission" date="2024-07" db="EMBL/GenBank/DDBJ databases">
        <title>Two chromosome-level genome assemblies of Korean endemic species Abeliophyllum distichum and Forsythia ovata (Oleaceae).</title>
        <authorList>
            <person name="Jang H."/>
        </authorList>
    </citation>
    <scope>NUCLEOTIDE SEQUENCE [LARGE SCALE GENOMIC DNA]</scope>
</reference>
<accession>A0ABD1X2Q2</accession>
<dbReference type="AlphaFoldDB" id="A0ABD1X2Q2"/>
<gene>
    <name evidence="3" type="ORF">Fot_00985</name>
</gene>
<name>A0ABD1X2Q2_9LAMI</name>
<evidence type="ECO:0000256" key="2">
    <source>
        <dbReference type="SAM" id="Phobius"/>
    </source>
</evidence>
<feature type="compositionally biased region" description="Basic and acidic residues" evidence="1">
    <location>
        <begin position="13"/>
        <end position="24"/>
    </location>
</feature>
<evidence type="ECO:0000313" key="3">
    <source>
        <dbReference type="EMBL" id="KAL2556246.1"/>
    </source>
</evidence>
<proteinExistence type="predicted"/>
<evidence type="ECO:0000313" key="4">
    <source>
        <dbReference type="Proteomes" id="UP001604277"/>
    </source>
</evidence>
<keyword evidence="2" id="KW-1133">Transmembrane helix</keyword>
<dbReference type="SUPFAM" id="SSF101148">
    <property type="entry name" value="Plant invertase/pectin methylesterase inhibitor"/>
    <property type="match status" value="1"/>
</dbReference>
<protein>
    <submittedName>
        <fullName evidence="3">Pectinesterase/pectinesterase inhibitor 61</fullName>
    </submittedName>
</protein>
<sequence>MGYSRFGSTEPEASPRRTLPDKESTSNPKKSKLKFLLIIAATLIVASAVSAALVMGLRTRANSGSMHPTQAISRTCSRTRYPTLCVNSLMDFPGALSASDKGPRPHFRQRDLTAFRQGSVRSIGDQQSRDGHTRPVCVR</sequence>
<keyword evidence="4" id="KW-1185">Reference proteome</keyword>
<feature type="transmembrane region" description="Helical" evidence="2">
    <location>
        <begin position="35"/>
        <end position="57"/>
    </location>
</feature>
<feature type="region of interest" description="Disordered" evidence="1">
    <location>
        <begin position="1"/>
        <end position="28"/>
    </location>
</feature>
<dbReference type="EMBL" id="JBFOLJ010000001">
    <property type="protein sequence ID" value="KAL2556246.1"/>
    <property type="molecule type" value="Genomic_DNA"/>
</dbReference>